<dbReference type="SUPFAM" id="SSF55874">
    <property type="entry name" value="ATPase domain of HSP90 chaperone/DNA topoisomerase II/histidine kinase"/>
    <property type="match status" value="1"/>
</dbReference>
<dbReference type="PROSITE" id="PS50109">
    <property type="entry name" value="HIS_KIN"/>
    <property type="match status" value="1"/>
</dbReference>
<feature type="transmembrane region" description="Helical" evidence="6">
    <location>
        <begin position="136"/>
        <end position="157"/>
    </location>
</feature>
<dbReference type="InterPro" id="IPR004358">
    <property type="entry name" value="Sig_transdc_His_kin-like_C"/>
</dbReference>
<feature type="transmembrane region" description="Helical" evidence="6">
    <location>
        <begin position="106"/>
        <end position="124"/>
    </location>
</feature>
<keyword evidence="6" id="KW-0812">Transmembrane</keyword>
<gene>
    <name evidence="9" type="ORF">FHS68_002307</name>
</gene>
<dbReference type="InterPro" id="IPR011006">
    <property type="entry name" value="CheY-like_superfamily"/>
</dbReference>
<dbReference type="SUPFAM" id="SSF52172">
    <property type="entry name" value="CheY-like"/>
    <property type="match status" value="1"/>
</dbReference>
<dbReference type="Gene3D" id="3.40.50.2300">
    <property type="match status" value="1"/>
</dbReference>
<dbReference type="CDD" id="cd00082">
    <property type="entry name" value="HisKA"/>
    <property type="match status" value="1"/>
</dbReference>
<evidence type="ECO:0000256" key="1">
    <source>
        <dbReference type="ARBA" id="ARBA00000085"/>
    </source>
</evidence>
<accession>A0ABX0UJY3</accession>
<dbReference type="InterPro" id="IPR036097">
    <property type="entry name" value="HisK_dim/P_sf"/>
</dbReference>
<evidence type="ECO:0000259" key="8">
    <source>
        <dbReference type="PROSITE" id="PS50110"/>
    </source>
</evidence>
<organism evidence="9 10">
    <name type="scientific">Dyadobacter arcticus</name>
    <dbReference type="NCBI Taxonomy" id="1078754"/>
    <lineage>
        <taxon>Bacteria</taxon>
        <taxon>Pseudomonadati</taxon>
        <taxon>Bacteroidota</taxon>
        <taxon>Cytophagia</taxon>
        <taxon>Cytophagales</taxon>
        <taxon>Spirosomataceae</taxon>
        <taxon>Dyadobacter</taxon>
    </lineage>
</organism>
<dbReference type="SUPFAM" id="SSF47384">
    <property type="entry name" value="Homodimeric domain of signal transducing histidine kinase"/>
    <property type="match status" value="1"/>
</dbReference>
<evidence type="ECO:0000256" key="6">
    <source>
        <dbReference type="SAM" id="Phobius"/>
    </source>
</evidence>
<evidence type="ECO:0000259" key="7">
    <source>
        <dbReference type="PROSITE" id="PS50109"/>
    </source>
</evidence>
<keyword evidence="3 5" id="KW-0597">Phosphoprotein</keyword>
<keyword evidence="6" id="KW-0472">Membrane</keyword>
<proteinExistence type="predicted"/>
<feature type="transmembrane region" description="Helical" evidence="6">
    <location>
        <begin position="83"/>
        <end position="100"/>
    </location>
</feature>
<keyword evidence="10" id="KW-1185">Reference proteome</keyword>
<dbReference type="Proteomes" id="UP001179181">
    <property type="component" value="Unassembled WGS sequence"/>
</dbReference>
<dbReference type="Pfam" id="PF00072">
    <property type="entry name" value="Response_reg"/>
    <property type="match status" value="1"/>
</dbReference>
<dbReference type="Pfam" id="PF02518">
    <property type="entry name" value="HATPase_c"/>
    <property type="match status" value="1"/>
</dbReference>
<dbReference type="PROSITE" id="PS50110">
    <property type="entry name" value="RESPONSE_REGULATORY"/>
    <property type="match status" value="1"/>
</dbReference>
<dbReference type="InterPro" id="IPR036890">
    <property type="entry name" value="HATPase_C_sf"/>
</dbReference>
<dbReference type="Pfam" id="PF00512">
    <property type="entry name" value="HisKA"/>
    <property type="match status" value="1"/>
</dbReference>
<reference evidence="9 10" key="1">
    <citation type="submission" date="2020-03" db="EMBL/GenBank/DDBJ databases">
        <title>Genomic Encyclopedia of Type Strains, Phase IV (KMG-IV): sequencing the most valuable type-strain genomes for metagenomic binning, comparative biology and taxonomic classification.</title>
        <authorList>
            <person name="Goeker M."/>
        </authorList>
    </citation>
    <scope>NUCLEOTIDE SEQUENCE [LARGE SCALE GENOMIC DNA]</scope>
    <source>
        <strain evidence="9 10">DSM 102865</strain>
    </source>
</reference>
<feature type="domain" description="Histidine kinase" evidence="7">
    <location>
        <begin position="220"/>
        <end position="442"/>
    </location>
</feature>
<evidence type="ECO:0000313" key="10">
    <source>
        <dbReference type="Proteomes" id="UP001179181"/>
    </source>
</evidence>
<evidence type="ECO:0000256" key="3">
    <source>
        <dbReference type="ARBA" id="ARBA00022553"/>
    </source>
</evidence>
<evidence type="ECO:0000256" key="5">
    <source>
        <dbReference type="PROSITE-ProRule" id="PRU00169"/>
    </source>
</evidence>
<dbReference type="SMART" id="SM00448">
    <property type="entry name" value="REC"/>
    <property type="match status" value="1"/>
</dbReference>
<feature type="transmembrane region" description="Helical" evidence="6">
    <location>
        <begin position="54"/>
        <end position="71"/>
    </location>
</feature>
<keyword evidence="4" id="KW-0902">Two-component regulatory system</keyword>
<sequence>MKNIYYSDSFEKIWLEEAELKSRTSNRLFCIAFLICNPASSVAFYLAKDPFFDTLWQTHLISGTLILIYLFLNYKKIITGQQLSFITYVTLICFYAFLLSRPHLSYVQSCLNLTLAVIFAGLILRWPVRYSIICSALSILFFSLSILFVAEITLSIFFQDGGLFVLIANLLFPFINYLGYSKDKREFFYRYTLQEQNEALEMQKTIAENATRAKSNFLSMMSHEIRTSLNGIVGMVHLMLQEESNQKKPNELLDTLKFSADHLMDVVNGVLDFNKINSNHVVLDPQPFDTVLFFEILRKSFVPKATEKEIGLIFEIDPRLPAQLIADKVRLNQILNNLIHNAVKFTQVGLVKFVVSELGRDEKKINIIFQVIDTGIGIPKGEQEVVFDFFTQVKPKVQKENTGTGLGLAISKELLRIFESRLELQSEEGEGSVFSFKLSLPYSDQIKKAPEEEDKMVQTTEFPDRRVLVADDNKTNLVLVTQLLKRKNISFDIANNGSEAFELFKHGTYHLILMDLLMPVMDGFESTLLIRQIDKQIPIIALTASAFENEKERALANGFTGYLTKPFIPADFYNYILPFLNQ</sequence>
<dbReference type="CDD" id="cd17546">
    <property type="entry name" value="REC_hyHK_CKI1_RcsC-like"/>
    <property type="match status" value="1"/>
</dbReference>
<dbReference type="PRINTS" id="PR00344">
    <property type="entry name" value="BCTRLSENSOR"/>
</dbReference>
<dbReference type="EC" id="2.7.13.3" evidence="2"/>
<dbReference type="Gene3D" id="3.30.565.10">
    <property type="entry name" value="Histidine kinase-like ATPase, C-terminal domain"/>
    <property type="match status" value="1"/>
</dbReference>
<dbReference type="PANTHER" id="PTHR45339">
    <property type="entry name" value="HYBRID SIGNAL TRANSDUCTION HISTIDINE KINASE J"/>
    <property type="match status" value="1"/>
</dbReference>
<dbReference type="InterPro" id="IPR003661">
    <property type="entry name" value="HisK_dim/P_dom"/>
</dbReference>
<evidence type="ECO:0000256" key="4">
    <source>
        <dbReference type="ARBA" id="ARBA00023012"/>
    </source>
</evidence>
<dbReference type="InterPro" id="IPR005467">
    <property type="entry name" value="His_kinase_dom"/>
</dbReference>
<dbReference type="SMART" id="SM00388">
    <property type="entry name" value="HisKA"/>
    <property type="match status" value="1"/>
</dbReference>
<dbReference type="EMBL" id="JAASQJ010000002">
    <property type="protein sequence ID" value="NIJ53137.1"/>
    <property type="molecule type" value="Genomic_DNA"/>
</dbReference>
<feature type="transmembrane region" description="Helical" evidence="6">
    <location>
        <begin position="163"/>
        <end position="180"/>
    </location>
</feature>
<feature type="domain" description="Response regulatory" evidence="8">
    <location>
        <begin position="466"/>
        <end position="580"/>
    </location>
</feature>
<dbReference type="Gene3D" id="1.10.287.130">
    <property type="match status" value="1"/>
</dbReference>
<comment type="catalytic activity">
    <reaction evidence="1">
        <text>ATP + protein L-histidine = ADP + protein N-phospho-L-histidine.</text>
        <dbReference type="EC" id="2.7.13.3"/>
    </reaction>
</comment>
<evidence type="ECO:0000256" key="2">
    <source>
        <dbReference type="ARBA" id="ARBA00012438"/>
    </source>
</evidence>
<dbReference type="InterPro" id="IPR003594">
    <property type="entry name" value="HATPase_dom"/>
</dbReference>
<dbReference type="SMART" id="SM00387">
    <property type="entry name" value="HATPase_c"/>
    <property type="match status" value="1"/>
</dbReference>
<name>A0ABX0UJY3_9BACT</name>
<dbReference type="InterPro" id="IPR001789">
    <property type="entry name" value="Sig_transdc_resp-reg_receiver"/>
</dbReference>
<protein>
    <recommendedName>
        <fullName evidence="2">histidine kinase</fullName>
        <ecNumber evidence="2">2.7.13.3</ecNumber>
    </recommendedName>
</protein>
<comment type="caution">
    <text evidence="9">The sequence shown here is derived from an EMBL/GenBank/DDBJ whole genome shotgun (WGS) entry which is preliminary data.</text>
</comment>
<dbReference type="RefSeq" id="WP_167269998.1">
    <property type="nucleotide sequence ID" value="NZ_JAASQJ010000002.1"/>
</dbReference>
<feature type="transmembrane region" description="Helical" evidence="6">
    <location>
        <begin position="28"/>
        <end position="48"/>
    </location>
</feature>
<keyword evidence="6" id="KW-1133">Transmembrane helix</keyword>
<feature type="modified residue" description="4-aspartylphosphate" evidence="5">
    <location>
        <position position="515"/>
    </location>
</feature>
<dbReference type="PANTHER" id="PTHR45339:SF1">
    <property type="entry name" value="HYBRID SIGNAL TRANSDUCTION HISTIDINE KINASE J"/>
    <property type="match status" value="1"/>
</dbReference>
<evidence type="ECO:0000313" key="9">
    <source>
        <dbReference type="EMBL" id="NIJ53137.1"/>
    </source>
</evidence>